<dbReference type="CDD" id="cd17934">
    <property type="entry name" value="DEXXQc_Upf1-like"/>
    <property type="match status" value="1"/>
</dbReference>
<feature type="domain" description="DNA2/NAM7 helicase-like C-terminal" evidence="5">
    <location>
        <begin position="953"/>
        <end position="1128"/>
    </location>
</feature>
<dbReference type="Gene3D" id="3.40.50.300">
    <property type="entry name" value="P-loop containing nucleotide triphosphate hydrolases"/>
    <property type="match status" value="2"/>
</dbReference>
<evidence type="ECO:0000256" key="1">
    <source>
        <dbReference type="ARBA" id="ARBA00022741"/>
    </source>
</evidence>
<evidence type="ECO:0000259" key="6">
    <source>
        <dbReference type="Pfam" id="PF13482"/>
    </source>
</evidence>
<dbReference type="Pfam" id="PF13604">
    <property type="entry name" value="AAA_30"/>
    <property type="match status" value="1"/>
</dbReference>
<dbReference type="RefSeq" id="WP_003931089.1">
    <property type="nucleotide sequence ID" value="NZ_JH814692.1"/>
</dbReference>
<dbReference type="SUPFAM" id="SSF52540">
    <property type="entry name" value="P-loop containing nucleoside triphosphate hydrolases"/>
    <property type="match status" value="1"/>
</dbReference>
<comment type="caution">
    <text evidence="7">The sequence shown here is derived from an EMBL/GenBank/DDBJ whole genome shotgun (WGS) entry which is preliminary data.</text>
</comment>
<evidence type="ECO:0000259" key="5">
    <source>
        <dbReference type="Pfam" id="PF13087"/>
    </source>
</evidence>
<keyword evidence="2" id="KW-0378">Hydrolase</keyword>
<dbReference type="InterPro" id="IPR047187">
    <property type="entry name" value="SF1_C_Upf1"/>
</dbReference>
<dbReference type="HOGENOM" id="CLU_008884_0_0_11"/>
<dbReference type="Pfam" id="PF13087">
    <property type="entry name" value="AAA_12"/>
    <property type="match status" value="1"/>
</dbReference>
<dbReference type="CDD" id="cd18808">
    <property type="entry name" value="SF1_C_Upf1"/>
    <property type="match status" value="1"/>
</dbReference>
<accession>K0V003</accession>
<dbReference type="PATRIC" id="fig|1194972.3.peg.3276"/>
<evidence type="ECO:0000256" key="4">
    <source>
        <dbReference type="ARBA" id="ARBA00022840"/>
    </source>
</evidence>
<dbReference type="InterPro" id="IPR041679">
    <property type="entry name" value="DNA2/NAM7-like_C"/>
</dbReference>
<gene>
    <name evidence="7" type="ORF">MVAC_16405</name>
</gene>
<dbReference type="PANTHER" id="PTHR43788:SF8">
    <property type="entry name" value="DNA-BINDING PROTEIN SMUBP-2"/>
    <property type="match status" value="1"/>
</dbReference>
<dbReference type="InterPro" id="IPR050534">
    <property type="entry name" value="Coronavir_polyprotein_1ab"/>
</dbReference>
<dbReference type="InterPro" id="IPR019993">
    <property type="entry name" value="RecB_nuclease_TM0106_put"/>
</dbReference>
<organism evidence="7 8">
    <name type="scientific">Mycolicibacterium vaccae ATCC 25954</name>
    <dbReference type="NCBI Taxonomy" id="1194972"/>
    <lineage>
        <taxon>Bacteria</taxon>
        <taxon>Bacillati</taxon>
        <taxon>Actinomycetota</taxon>
        <taxon>Actinomycetes</taxon>
        <taxon>Mycobacteriales</taxon>
        <taxon>Mycobacteriaceae</taxon>
        <taxon>Mycolicibacterium</taxon>
    </lineage>
</organism>
<dbReference type="GO" id="GO:0016787">
    <property type="term" value="F:hydrolase activity"/>
    <property type="evidence" value="ECO:0007669"/>
    <property type="project" value="UniProtKB-KW"/>
</dbReference>
<keyword evidence="3" id="KW-0347">Helicase</keyword>
<evidence type="ECO:0000256" key="2">
    <source>
        <dbReference type="ARBA" id="ARBA00022801"/>
    </source>
</evidence>
<dbReference type="PANTHER" id="PTHR43788">
    <property type="entry name" value="DNA2/NAM7 HELICASE FAMILY MEMBER"/>
    <property type="match status" value="1"/>
</dbReference>
<dbReference type="eggNOG" id="COG1112">
    <property type="taxonomic scope" value="Bacteria"/>
</dbReference>
<proteinExistence type="predicted"/>
<keyword evidence="1" id="KW-0547">Nucleotide-binding</keyword>
<dbReference type="GO" id="GO:0005524">
    <property type="term" value="F:ATP binding"/>
    <property type="evidence" value="ECO:0007669"/>
    <property type="project" value="UniProtKB-KW"/>
</dbReference>
<dbReference type="eggNOG" id="COG2251">
    <property type="taxonomic scope" value="Bacteria"/>
</dbReference>
<dbReference type="AlphaFoldDB" id="K0V003"/>
<evidence type="ECO:0000256" key="3">
    <source>
        <dbReference type="ARBA" id="ARBA00022806"/>
    </source>
</evidence>
<protein>
    <submittedName>
        <fullName evidence="7">Recombinase B</fullName>
    </submittedName>
</protein>
<keyword evidence="4" id="KW-0067">ATP-binding</keyword>
<dbReference type="EMBL" id="ALQA01000034">
    <property type="protein sequence ID" value="EJZ08203.1"/>
    <property type="molecule type" value="Genomic_DNA"/>
</dbReference>
<dbReference type="Pfam" id="PF13482">
    <property type="entry name" value="RNase_H_2"/>
    <property type="match status" value="1"/>
</dbReference>
<dbReference type="InterPro" id="IPR027417">
    <property type="entry name" value="P-loop_NTPase"/>
</dbReference>
<name>K0V003_MYCVA</name>
<keyword evidence="8" id="KW-1185">Reference proteome</keyword>
<dbReference type="InterPro" id="IPR038720">
    <property type="entry name" value="YprB_RNase_H-like_dom"/>
</dbReference>
<dbReference type="NCBIfam" id="TIGR03491">
    <property type="entry name" value="TM0106 family RecB-like putative nuclease"/>
    <property type="match status" value="1"/>
</dbReference>
<dbReference type="GO" id="GO:0043139">
    <property type="term" value="F:5'-3' DNA helicase activity"/>
    <property type="evidence" value="ECO:0007669"/>
    <property type="project" value="TreeGrafter"/>
</dbReference>
<dbReference type="Proteomes" id="UP000006072">
    <property type="component" value="Unassembled WGS sequence"/>
</dbReference>
<feature type="domain" description="YprB ribonuclease H-like" evidence="6">
    <location>
        <begin position="326"/>
        <end position="519"/>
    </location>
</feature>
<reference evidence="7 8" key="1">
    <citation type="journal article" date="2012" name="J. Bacteriol.">
        <title>Complete Genome Sequence of Mycobacterium vaccae Type Strain ATCC 25954.</title>
        <authorList>
            <person name="Ho Y.S."/>
            <person name="Adroub S.A."/>
            <person name="Abadi M."/>
            <person name="Al Alwan B."/>
            <person name="Alkhateeb R."/>
            <person name="Gao G."/>
            <person name="Ragab A."/>
            <person name="Ali S."/>
            <person name="van Soolingen D."/>
            <person name="Bitter W."/>
            <person name="Pain A."/>
            <person name="Abdallah A.M."/>
        </authorList>
    </citation>
    <scope>NUCLEOTIDE SEQUENCE [LARGE SCALE GENOMIC DNA]</scope>
    <source>
        <strain evidence="7 8">ATCC 25954</strain>
    </source>
</reference>
<evidence type="ECO:0000313" key="8">
    <source>
        <dbReference type="Proteomes" id="UP000006072"/>
    </source>
</evidence>
<sequence>MFVATDADEVRVVYSASDLAAAARCEYALLRSFDARLGWGPDVSGDDELLARTATLGDDHERRHLDELRLDADVAIIGRPKYTVAGLAAAAEQTLQAIARRAPVIYQAAMFDGRFVGFADFLILEDPADGAAADDNAGPRYRLRDTKLARSVKVEALLQMAAYAETLTDAGVPVAPEVDLVLGDGTSASYPLEELLPVYRPRRAALQRLLDEHLAGGRPVAWEDERVRACFRCSECAPQVRAHDDLLLVAGMRVSQRARLLDAGISTVPELAAHRGSVPELSTRTVTALTAQARLQLADREDGKPPYELIDAQPLMVLPDADRGDLFFDFEGDPLWTTDGHEWGLEYLWGVLALAPSPTADEEFHAFWAHDRAEERQALKDFLAMVRKRRRRYPGMHVYHYAAYEKSTLLRLAGRYGEGEREVDELLRDGVLVDLYPIVRKSIRVGTENYSIKSLEPLYMGNELRSGEVTTATASITEYARYCELRDAGRTDEAAAVLKEIEDYNRYDCRSTRRLRDWLMARAIDSGVPPRGPVPRAAAQDLREVTADPPDEVERALLKFAGDGIEARTAEQTAVALLAAAKGFHKREDKPFWWAHFDRINNPVDEWADDGGVFIAESHEIVTDWHTPPRARKPQRRIRLFGEIATGEVTRDMYALYDPPSPPGLADDPDQRGFGSVTVAECDDPEAPTEVVIVERQPKGGDVFTQVPFALTPGSPIPTRQLQDAIAETAQLVAAGLPALPPDALTDILLRRPPRTRRGAGLPRTGDVVADITAALLDLDSSYLAVHGPPGTGKTHTSAKVIATLVGEHGWRVGVVAQSHAVVENLFGDVMSAGVDGARVGKKLNTVSTGWTALDRDDYAQFLCQDGCVVGGTAWDFANGNKIARDSLDLLVIEEAGQFSLANTVAVAQSARNLLLLGDPQQLPQVSQGTHPEPVDGSALGWLVDGQHTLPPERGYFLDRSYRMHPDVCRAVSQLSYDGRLRSAETVTAARRLDGVTPGVRTLAVDHLGNATESPEEADAIIAEITGLLGTRWSDEHGTRPLAQSDVLVVTPYNAQVVLVRRRLDAAGLTEVRAGTVDKFQGQQAPVVFMSMTASSIDDVPHGISFLLNRNRLNVAVSRAKYLAVIVRSRHLTDYLPGTPDRLRELGAFLSLSACDTPTE</sequence>
<evidence type="ECO:0000313" key="7">
    <source>
        <dbReference type="EMBL" id="EJZ08203.1"/>
    </source>
</evidence>